<dbReference type="GO" id="GO:0009295">
    <property type="term" value="C:nucleoid"/>
    <property type="evidence" value="ECO:0007669"/>
    <property type="project" value="InterPro"/>
</dbReference>
<dbReference type="OrthoDB" id="5177814at2"/>
<evidence type="ECO:0000313" key="1">
    <source>
        <dbReference type="EMBL" id="TQL45045.1"/>
    </source>
</evidence>
<dbReference type="Pfam" id="PF04245">
    <property type="entry name" value="NA37"/>
    <property type="match status" value="1"/>
</dbReference>
<keyword evidence="2" id="KW-1185">Reference proteome</keyword>
<protein>
    <submittedName>
        <fullName evidence="1">Nucleoid associated protein NdpA</fullName>
    </submittedName>
</protein>
<dbReference type="InterPro" id="IPR007358">
    <property type="entry name" value="Nucleoid_associated_NdpA"/>
</dbReference>
<accession>A0A542YAE0</accession>
<gene>
    <name evidence="1" type="ORF">FB562_2457</name>
</gene>
<dbReference type="EMBL" id="VFOM01000003">
    <property type="protein sequence ID" value="TQL45045.1"/>
    <property type="molecule type" value="Genomic_DNA"/>
</dbReference>
<sequence length="339" mass="36416">MVQISRAIVHEIPKGKYSADGEHTVALSSAETTLAPETRRFIEENMLDFGLKSPRQIVEDPDAGSTTPTFIREILSDPDRFVDASQGIALNLHRAQTGNSPSGVLIVATVTDAGSSSVIILKAEHAEGMRLRRVGDEATGRFDLQHLNELIVGNNSRIYKIALLSEATGGVAGDMVDQQNGVAFADFFMSAFLGCRLADNSEVQTRQFMQSAMNWVNKSVPSESDQARYATALIAYMGSPATSFQATEFADQFLEAEVRDDFVRSLPDDVATSVVNKDLALVPGQGAGLRMYAPGVVVSASAVALERGDLEILSEEGQSTTIRIRGSLKRYGLGSAPKG</sequence>
<proteinExistence type="predicted"/>
<evidence type="ECO:0000313" key="2">
    <source>
        <dbReference type="Proteomes" id="UP000317998"/>
    </source>
</evidence>
<organism evidence="1 2">
    <name type="scientific">Homoserinimonas aerilata</name>
    <dbReference type="NCBI Taxonomy" id="1162970"/>
    <lineage>
        <taxon>Bacteria</taxon>
        <taxon>Bacillati</taxon>
        <taxon>Actinomycetota</taxon>
        <taxon>Actinomycetes</taxon>
        <taxon>Micrococcales</taxon>
        <taxon>Microbacteriaceae</taxon>
        <taxon>Homoserinimonas</taxon>
    </lineage>
</organism>
<dbReference type="Proteomes" id="UP000317998">
    <property type="component" value="Unassembled WGS sequence"/>
</dbReference>
<comment type="caution">
    <text evidence="1">The sequence shown here is derived from an EMBL/GenBank/DDBJ whole genome shotgun (WGS) entry which is preliminary data.</text>
</comment>
<dbReference type="AlphaFoldDB" id="A0A542YAE0"/>
<name>A0A542YAE0_9MICO</name>
<dbReference type="RefSeq" id="WP_141881565.1">
    <property type="nucleotide sequence ID" value="NZ_VFOM01000003.1"/>
</dbReference>
<reference evidence="1 2" key="1">
    <citation type="submission" date="2019-06" db="EMBL/GenBank/DDBJ databases">
        <title>Sequencing the genomes of 1000 actinobacteria strains.</title>
        <authorList>
            <person name="Klenk H.-P."/>
        </authorList>
    </citation>
    <scope>NUCLEOTIDE SEQUENCE [LARGE SCALE GENOMIC DNA]</scope>
    <source>
        <strain evidence="1 2">DSM 26477</strain>
    </source>
</reference>